<accession>A0A2C9UDS6</accession>
<protein>
    <submittedName>
        <fullName evidence="1">Uncharacterized protein</fullName>
    </submittedName>
</protein>
<proteinExistence type="predicted"/>
<organism evidence="1">
    <name type="scientific">Manihot esculenta</name>
    <name type="common">Cassava</name>
    <name type="synonym">Jatropha manihot</name>
    <dbReference type="NCBI Taxonomy" id="3983"/>
    <lineage>
        <taxon>Eukaryota</taxon>
        <taxon>Viridiplantae</taxon>
        <taxon>Streptophyta</taxon>
        <taxon>Embryophyta</taxon>
        <taxon>Tracheophyta</taxon>
        <taxon>Spermatophyta</taxon>
        <taxon>Magnoliopsida</taxon>
        <taxon>eudicotyledons</taxon>
        <taxon>Gunneridae</taxon>
        <taxon>Pentapetalae</taxon>
        <taxon>rosids</taxon>
        <taxon>fabids</taxon>
        <taxon>Malpighiales</taxon>
        <taxon>Euphorbiaceae</taxon>
        <taxon>Crotonoideae</taxon>
        <taxon>Manihoteae</taxon>
        <taxon>Manihot</taxon>
    </lineage>
</organism>
<name>A0A2C9UDS6_MANES</name>
<gene>
    <name evidence="1" type="ORF">MANES_15G065400</name>
</gene>
<reference evidence="1" key="1">
    <citation type="submission" date="2016-02" db="EMBL/GenBank/DDBJ databases">
        <title>WGS assembly of Manihot esculenta.</title>
        <authorList>
            <person name="Bredeson J.V."/>
            <person name="Prochnik S.E."/>
            <person name="Lyons J.B."/>
            <person name="Schmutz J."/>
            <person name="Grimwood J."/>
            <person name="Vrebalov J."/>
            <person name="Bart R.S."/>
            <person name="Amuge T."/>
            <person name="Ferguson M.E."/>
            <person name="Green R."/>
            <person name="Putnam N."/>
            <person name="Stites J."/>
            <person name="Rounsley S."/>
            <person name="Rokhsar D.S."/>
        </authorList>
    </citation>
    <scope>NUCLEOTIDE SEQUENCE [LARGE SCALE GENOMIC DNA]</scope>
    <source>
        <tissue evidence="1">Leaf</tissue>
    </source>
</reference>
<sequence length="73" mass="8571">MFLKLVFHMISIILCGERTVFSCLLHTYLVQFILLRMCWEKLFSSSNLLFAFFPFTNSVVLHHYDHSNSQPAS</sequence>
<dbReference type="AlphaFoldDB" id="A0A2C9UDS6"/>
<evidence type="ECO:0000313" key="1">
    <source>
        <dbReference type="EMBL" id="OAY28422.1"/>
    </source>
</evidence>
<dbReference type="EMBL" id="CM004401">
    <property type="protein sequence ID" value="OAY28422.1"/>
    <property type="molecule type" value="Genomic_DNA"/>
</dbReference>